<keyword evidence="2" id="KW-1185">Reference proteome</keyword>
<comment type="caution">
    <text evidence="1">The sequence shown here is derived from an EMBL/GenBank/DDBJ whole genome shotgun (WGS) entry which is preliminary data.</text>
</comment>
<proteinExistence type="predicted"/>
<organism evidence="1 2">
    <name type="scientific">Fusarium decemcellulare</name>
    <dbReference type="NCBI Taxonomy" id="57161"/>
    <lineage>
        <taxon>Eukaryota</taxon>
        <taxon>Fungi</taxon>
        <taxon>Dikarya</taxon>
        <taxon>Ascomycota</taxon>
        <taxon>Pezizomycotina</taxon>
        <taxon>Sordariomycetes</taxon>
        <taxon>Hypocreomycetidae</taxon>
        <taxon>Hypocreales</taxon>
        <taxon>Nectriaceae</taxon>
        <taxon>Fusarium</taxon>
        <taxon>Fusarium decemcellulare species complex</taxon>
    </lineage>
</organism>
<gene>
    <name evidence="1" type="ORF">NM208_g9097</name>
</gene>
<protein>
    <submittedName>
        <fullName evidence="1">Uncharacterized protein</fullName>
    </submittedName>
</protein>
<evidence type="ECO:0000313" key="2">
    <source>
        <dbReference type="Proteomes" id="UP001148629"/>
    </source>
</evidence>
<sequence length="110" mass="11710">MGNFHESSENIQLEDGHILHAECGDGEGGTNESTLDLDYYIGNNNGSFEWGGENFSGSASGIFLEINPDGYPILRASLNPIDGDPVDADVNLAERIGNNGGTLVYSSFPK</sequence>
<accession>A0ACC1S2T5</accession>
<reference evidence="1" key="1">
    <citation type="submission" date="2022-08" db="EMBL/GenBank/DDBJ databases">
        <title>Genome Sequence of Fusarium decemcellulare.</title>
        <authorList>
            <person name="Buettner E."/>
        </authorList>
    </citation>
    <scope>NUCLEOTIDE SEQUENCE</scope>
    <source>
        <strain evidence="1">Babe19</strain>
    </source>
</reference>
<dbReference type="Proteomes" id="UP001148629">
    <property type="component" value="Unassembled WGS sequence"/>
</dbReference>
<evidence type="ECO:0000313" key="1">
    <source>
        <dbReference type="EMBL" id="KAJ3530943.1"/>
    </source>
</evidence>
<dbReference type="EMBL" id="JANRMS010001114">
    <property type="protein sequence ID" value="KAJ3530943.1"/>
    <property type="molecule type" value="Genomic_DNA"/>
</dbReference>
<name>A0ACC1S2T5_9HYPO</name>